<reference evidence="4 5" key="1">
    <citation type="submission" date="2017-01" db="EMBL/GenBank/DDBJ databases">
        <title>Comparative Genomics of 38 Pectobacterium strains comprising three species revealed the characteristics of Pectobacterium carotovorum.</title>
        <authorList>
            <person name="Xie H."/>
            <person name="Ma Y."/>
            <person name="Li X."/>
        </authorList>
    </citation>
    <scope>NUCLEOTIDE SEQUENCE [LARGE SCALE GENOMIC DNA]</scope>
    <source>
        <strain evidence="4 5">Q142</strain>
    </source>
</reference>
<feature type="domain" description="Clp R" evidence="3">
    <location>
        <begin position="8"/>
        <end position="141"/>
    </location>
</feature>
<keyword evidence="2" id="KW-0677">Repeat</keyword>
<evidence type="ECO:0000313" key="4">
    <source>
        <dbReference type="EMBL" id="POE21066.1"/>
    </source>
</evidence>
<feature type="non-terminal residue" evidence="4">
    <location>
        <position position="141"/>
    </location>
</feature>
<protein>
    <submittedName>
        <fullName evidence="4">ATPase</fullName>
    </submittedName>
</protein>
<dbReference type="PROSITE" id="PS51903">
    <property type="entry name" value="CLP_R"/>
    <property type="match status" value="1"/>
</dbReference>
<name>A0ABD6VK44_9GAMM</name>
<gene>
    <name evidence="4" type="ORF">BV926_23235</name>
</gene>
<dbReference type="AlphaFoldDB" id="A0ABD6VK44"/>
<dbReference type="RefSeq" id="WP_308455369.1">
    <property type="nucleotide sequence ID" value="NZ_MTAO01000066.1"/>
</dbReference>
<dbReference type="Pfam" id="PF02861">
    <property type="entry name" value="Clp_N"/>
    <property type="match status" value="1"/>
</dbReference>
<comment type="caution">
    <text evidence="4">The sequence shown here is derived from an EMBL/GenBank/DDBJ whole genome shotgun (WGS) entry which is preliminary data.</text>
</comment>
<organism evidence="4 5">
    <name type="scientific">Pectobacterium odoriferum</name>
    <dbReference type="NCBI Taxonomy" id="78398"/>
    <lineage>
        <taxon>Bacteria</taxon>
        <taxon>Pseudomonadati</taxon>
        <taxon>Pseudomonadota</taxon>
        <taxon>Gammaproteobacteria</taxon>
        <taxon>Enterobacterales</taxon>
        <taxon>Pectobacteriaceae</taxon>
        <taxon>Pectobacterium</taxon>
    </lineage>
</organism>
<accession>A0ABD6VK44</accession>
<evidence type="ECO:0000313" key="5">
    <source>
        <dbReference type="Proteomes" id="UP000237274"/>
    </source>
</evidence>
<evidence type="ECO:0000256" key="2">
    <source>
        <dbReference type="PROSITE-ProRule" id="PRU01251"/>
    </source>
</evidence>
<evidence type="ECO:0000256" key="1">
    <source>
        <dbReference type="ARBA" id="ARBA00008675"/>
    </source>
</evidence>
<dbReference type="InterPro" id="IPR036628">
    <property type="entry name" value="Clp_N_dom_sf"/>
</dbReference>
<dbReference type="Gene3D" id="1.10.1780.10">
    <property type="entry name" value="Clp, N-terminal domain"/>
    <property type="match status" value="1"/>
</dbReference>
<dbReference type="InterPro" id="IPR004176">
    <property type="entry name" value="Clp_R_N"/>
</dbReference>
<sequence length="141" mass="16071">MENPAILLRRLTPYCARAMEGAASLCQTRAHAEILPEHWLLKLLEQGEGDLTVLARRYEWDMDALWQALLGWLDNQPRSVRSRPQLSDAIQTLMQEAWMQASLAGEERIRSVHLLMALVDKPKLARCDGLWPLLTLGQSQL</sequence>
<dbReference type="Proteomes" id="UP000237274">
    <property type="component" value="Unassembled WGS sequence"/>
</dbReference>
<proteinExistence type="inferred from homology"/>
<comment type="similarity">
    <text evidence="1">Belongs to the ClpA/ClpB family.</text>
</comment>
<dbReference type="SUPFAM" id="SSF81923">
    <property type="entry name" value="Double Clp-N motif"/>
    <property type="match status" value="1"/>
</dbReference>
<evidence type="ECO:0000259" key="3">
    <source>
        <dbReference type="PROSITE" id="PS51903"/>
    </source>
</evidence>
<dbReference type="EMBL" id="MTAO01000066">
    <property type="protein sequence ID" value="POE21066.1"/>
    <property type="molecule type" value="Genomic_DNA"/>
</dbReference>